<evidence type="ECO:0000259" key="11">
    <source>
        <dbReference type="PROSITE" id="PS50158"/>
    </source>
</evidence>
<dbReference type="GO" id="GO:0071039">
    <property type="term" value="P:nuclear polyadenylation-dependent CUT catabolic process"/>
    <property type="evidence" value="ECO:0007669"/>
    <property type="project" value="TreeGrafter"/>
</dbReference>
<evidence type="ECO:0000256" key="2">
    <source>
        <dbReference type="ARBA" id="ARBA00022723"/>
    </source>
</evidence>
<evidence type="ECO:0000256" key="9">
    <source>
        <dbReference type="PROSITE-ProRule" id="PRU00047"/>
    </source>
</evidence>
<feature type="domain" description="CCHC-type" evidence="11">
    <location>
        <begin position="175"/>
        <end position="190"/>
    </location>
</feature>
<accession>A0A6G0I3V1</accession>
<feature type="domain" description="CCHC-type" evidence="11">
    <location>
        <begin position="128"/>
        <end position="143"/>
    </location>
</feature>
<dbReference type="EMBL" id="REGW02000015">
    <property type="protein sequence ID" value="KAE8285886.1"/>
    <property type="molecule type" value="Genomic_DNA"/>
</dbReference>
<evidence type="ECO:0000256" key="6">
    <source>
        <dbReference type="ARBA" id="ARBA00023242"/>
    </source>
</evidence>
<evidence type="ECO:0000313" key="12">
    <source>
        <dbReference type="EMBL" id="KAE8285886.1"/>
    </source>
</evidence>
<evidence type="ECO:0000256" key="10">
    <source>
        <dbReference type="SAM" id="MobiDB-lite"/>
    </source>
</evidence>
<dbReference type="GO" id="GO:0071038">
    <property type="term" value="P:TRAMP-dependent tRNA surveillance pathway"/>
    <property type="evidence" value="ECO:0007669"/>
    <property type="project" value="TreeGrafter"/>
</dbReference>
<keyword evidence="3" id="KW-0677">Repeat</keyword>
<keyword evidence="13" id="KW-1185">Reference proteome</keyword>
<keyword evidence="4 9" id="KW-0863">Zinc-finger</keyword>
<dbReference type="GO" id="GO:0071031">
    <property type="term" value="P:nuclear mRNA surveillance of mRNA 3'-end processing"/>
    <property type="evidence" value="ECO:0007669"/>
    <property type="project" value="TreeGrafter"/>
</dbReference>
<feature type="compositionally biased region" description="Basic and acidic residues" evidence="10">
    <location>
        <begin position="273"/>
        <end position="297"/>
    </location>
</feature>
<keyword evidence="6" id="KW-0539">Nucleus</keyword>
<dbReference type="AlphaFoldDB" id="A0A6G0I3V1"/>
<dbReference type="Pfam" id="PF00098">
    <property type="entry name" value="zf-CCHC"/>
    <property type="match status" value="2"/>
</dbReference>
<dbReference type="GO" id="GO:0071035">
    <property type="term" value="P:nuclear polyadenylation-dependent rRNA catabolic process"/>
    <property type="evidence" value="ECO:0007669"/>
    <property type="project" value="TreeGrafter"/>
</dbReference>
<organism evidence="12 13">
    <name type="scientific">Larimichthys crocea</name>
    <name type="common">Large yellow croaker</name>
    <name type="synonym">Pseudosciaena crocea</name>
    <dbReference type="NCBI Taxonomy" id="215358"/>
    <lineage>
        <taxon>Eukaryota</taxon>
        <taxon>Metazoa</taxon>
        <taxon>Chordata</taxon>
        <taxon>Craniata</taxon>
        <taxon>Vertebrata</taxon>
        <taxon>Euteleostomi</taxon>
        <taxon>Actinopterygii</taxon>
        <taxon>Neopterygii</taxon>
        <taxon>Teleostei</taxon>
        <taxon>Neoteleostei</taxon>
        <taxon>Acanthomorphata</taxon>
        <taxon>Eupercaria</taxon>
        <taxon>Sciaenidae</taxon>
        <taxon>Larimichthys</taxon>
    </lineage>
</organism>
<evidence type="ECO:0000256" key="5">
    <source>
        <dbReference type="ARBA" id="ARBA00022833"/>
    </source>
</evidence>
<dbReference type="SUPFAM" id="SSF57756">
    <property type="entry name" value="Retrovirus zinc finger-like domains"/>
    <property type="match status" value="1"/>
</dbReference>
<gene>
    <name evidence="12" type="ORF">D5F01_LYC15555</name>
</gene>
<feature type="region of interest" description="Disordered" evidence="10">
    <location>
        <begin position="230"/>
        <end position="391"/>
    </location>
</feature>
<sequence>MILGGEEELGDSNIQLNLSYWSSSEDDSGDEDQNMNTWAVSLKDKCGADPSLPVRYFAPGGSLICNICNRTGHLAKSCYYHKKCPTCVLCGIQGHIQRDCPSRPCPICGLPSHGFKPCERPPLWNQHCQRCGVAGHLSDTCPDTWRQYHLTIQLDVPLRPCTVHTLNRQKCTAHCYNCSVTGHYGYECTKRRMISGTSPSLPYVCHYDTMEDILQGRTRTQKRAEELVGAGALPLSDQQHSEPTVESGEENQPAQGRSRTKQDTCSRAGRRKTWPERRKERREVKRLRREAQARREGGLLGRSRGNFDDEVCPADPFRFPLDGHRQPTPPPQRKRKRDEEGGRQGSRKSREAERWKKRGGVKHGDLYLHGDIDKDSENLLSPKQRVRHRRR</sequence>
<dbReference type="Proteomes" id="UP000424527">
    <property type="component" value="Unassembled WGS sequence"/>
</dbReference>
<dbReference type="PROSITE" id="PS50158">
    <property type="entry name" value="ZF_CCHC"/>
    <property type="match status" value="3"/>
</dbReference>
<comment type="subcellular location">
    <subcellularLocation>
        <location evidence="1">Nucleus</location>
    </subcellularLocation>
</comment>
<dbReference type="GO" id="GO:0003723">
    <property type="term" value="F:RNA binding"/>
    <property type="evidence" value="ECO:0007669"/>
    <property type="project" value="TreeGrafter"/>
</dbReference>
<evidence type="ECO:0000256" key="4">
    <source>
        <dbReference type="ARBA" id="ARBA00022771"/>
    </source>
</evidence>
<dbReference type="InterPro" id="IPR036875">
    <property type="entry name" value="Znf_CCHC_sf"/>
</dbReference>
<protein>
    <recommendedName>
        <fullName evidence="7">Zinc finger CCHC domain-containing protein 7</fullName>
    </recommendedName>
    <alternativeName>
        <fullName evidence="8">TRAMP-like complex RNA-binding factor ZCCHC7</fullName>
    </alternativeName>
</protein>
<reference evidence="12 13" key="1">
    <citation type="submission" date="2019-07" db="EMBL/GenBank/DDBJ databases">
        <title>Chromosome genome assembly for large yellow croaker.</title>
        <authorList>
            <person name="Xiao S."/>
        </authorList>
    </citation>
    <scope>NUCLEOTIDE SEQUENCE [LARGE SCALE GENOMIC DNA]</scope>
    <source>
        <strain evidence="12">JMULYC20181020</strain>
        <tissue evidence="12">Muscle</tissue>
    </source>
</reference>
<dbReference type="PANTHER" id="PTHR46543:SF1">
    <property type="entry name" value="ZINC FINGER CCHC DOMAIN-CONTAINING PROTEIN 7"/>
    <property type="match status" value="1"/>
</dbReference>
<dbReference type="GO" id="GO:0008270">
    <property type="term" value="F:zinc ion binding"/>
    <property type="evidence" value="ECO:0007669"/>
    <property type="project" value="UniProtKB-KW"/>
</dbReference>
<evidence type="ECO:0000256" key="3">
    <source>
        <dbReference type="ARBA" id="ARBA00022737"/>
    </source>
</evidence>
<dbReference type="InterPro" id="IPR001878">
    <property type="entry name" value="Znf_CCHC"/>
</dbReference>
<dbReference type="InterPro" id="IPR051644">
    <property type="entry name" value="TRAMP_AT-DNA-binding"/>
</dbReference>
<dbReference type="Gene3D" id="4.10.60.10">
    <property type="entry name" value="Zinc finger, CCHC-type"/>
    <property type="match status" value="2"/>
</dbReference>
<evidence type="ECO:0000256" key="7">
    <source>
        <dbReference type="ARBA" id="ARBA00041190"/>
    </source>
</evidence>
<keyword evidence="5" id="KW-0862">Zinc</keyword>
<feature type="compositionally biased region" description="Basic and acidic residues" evidence="10">
    <location>
        <begin position="337"/>
        <end position="354"/>
    </location>
</feature>
<dbReference type="GO" id="GO:0031499">
    <property type="term" value="C:TRAMP complex"/>
    <property type="evidence" value="ECO:0007669"/>
    <property type="project" value="TreeGrafter"/>
</dbReference>
<dbReference type="GO" id="GO:0071036">
    <property type="term" value="P:nuclear polyadenylation-dependent snoRNA catabolic process"/>
    <property type="evidence" value="ECO:0007669"/>
    <property type="project" value="TreeGrafter"/>
</dbReference>
<evidence type="ECO:0000256" key="8">
    <source>
        <dbReference type="ARBA" id="ARBA00043023"/>
    </source>
</evidence>
<keyword evidence="2" id="KW-0479">Metal-binding</keyword>
<dbReference type="PANTHER" id="PTHR46543">
    <property type="entry name" value="ZINC FINGER CCHC DOMAIN-CONTAINING PROTEIN 7"/>
    <property type="match status" value="1"/>
</dbReference>
<comment type="caution">
    <text evidence="12">The sequence shown here is derived from an EMBL/GenBank/DDBJ whole genome shotgun (WGS) entry which is preliminary data.</text>
</comment>
<name>A0A6G0I3V1_LARCR</name>
<dbReference type="SMART" id="SM00343">
    <property type="entry name" value="ZnF_C2HC"/>
    <property type="match status" value="5"/>
</dbReference>
<dbReference type="GO" id="GO:0071037">
    <property type="term" value="P:nuclear polyadenylation-dependent snRNA catabolic process"/>
    <property type="evidence" value="ECO:0007669"/>
    <property type="project" value="TreeGrafter"/>
</dbReference>
<feature type="compositionally biased region" description="Basic and acidic residues" evidence="10">
    <location>
        <begin position="362"/>
        <end position="377"/>
    </location>
</feature>
<evidence type="ECO:0000313" key="13">
    <source>
        <dbReference type="Proteomes" id="UP000424527"/>
    </source>
</evidence>
<evidence type="ECO:0000256" key="1">
    <source>
        <dbReference type="ARBA" id="ARBA00004123"/>
    </source>
</evidence>
<feature type="domain" description="CCHC-type" evidence="11">
    <location>
        <begin position="87"/>
        <end position="102"/>
    </location>
</feature>
<proteinExistence type="predicted"/>
<feature type="compositionally biased region" description="Polar residues" evidence="10">
    <location>
        <begin position="236"/>
        <end position="257"/>
    </location>
</feature>